<evidence type="ECO:0000313" key="2">
    <source>
        <dbReference type="Proteomes" id="UP000744676"/>
    </source>
</evidence>
<keyword evidence="2" id="KW-1185">Reference proteome</keyword>
<evidence type="ECO:0000313" key="1">
    <source>
        <dbReference type="EMBL" id="KAF5093880.1"/>
    </source>
</evidence>
<dbReference type="Proteomes" id="UP000744676">
    <property type="component" value="Unassembled WGS sequence"/>
</dbReference>
<dbReference type="EMBL" id="QVQA01000198">
    <property type="protein sequence ID" value="KAF5093880.1"/>
    <property type="molecule type" value="Genomic_DNA"/>
</dbReference>
<name>A0ACB6V0B0_9ASCO</name>
<reference evidence="1 2" key="1">
    <citation type="journal article" date="2020" name="Front. Microbiol.">
        <title>Phenotypic and Genetic Characterization of the Cheese Ripening Yeast Geotrichum candidum.</title>
        <authorList>
            <person name="Perkins V."/>
            <person name="Vignola S."/>
            <person name="Lessard M.H."/>
            <person name="Plante P.L."/>
            <person name="Corbeil J."/>
            <person name="Dugat-Bony E."/>
            <person name="Frenette M."/>
            <person name="Labrie S."/>
        </authorList>
    </citation>
    <scope>NUCLEOTIDE SEQUENCE [LARGE SCALE GENOMIC DNA]</scope>
    <source>
        <strain evidence="1 2">LMA-1147</strain>
    </source>
</reference>
<comment type="caution">
    <text evidence="1">The sequence shown here is derived from an EMBL/GenBank/DDBJ whole genome shotgun (WGS) entry which is preliminary data.</text>
</comment>
<organism evidence="1 2">
    <name type="scientific">Geotrichum galactomycetum</name>
    <dbReference type="NCBI Taxonomy" id="27317"/>
    <lineage>
        <taxon>Eukaryota</taxon>
        <taxon>Fungi</taxon>
        <taxon>Dikarya</taxon>
        <taxon>Ascomycota</taxon>
        <taxon>Saccharomycotina</taxon>
        <taxon>Dipodascomycetes</taxon>
        <taxon>Dipodascales</taxon>
        <taxon>Dipodascaceae</taxon>
        <taxon>Geotrichum</taxon>
    </lineage>
</organism>
<sequence>MTGSRLYDAYRVLSGTRHVLNQTCQAVQRDLKLHAESSSLVRAVYESSPVFRLVFGNNYRANPRPHPHSFVVKKAPRPPAGQQPGPTITGTIFDTGRRPTVAPTTPADVAGKREYSTQPELIGAAAKKEVL</sequence>
<proteinExistence type="predicted"/>
<protein>
    <submittedName>
        <fullName evidence="1">Uncharacterized protein</fullName>
    </submittedName>
</protein>
<accession>A0ACB6V0B0</accession>
<gene>
    <name evidence="1" type="ORF">D0Z00_003807</name>
</gene>